<dbReference type="Proteomes" id="UP000321307">
    <property type="component" value="Unassembled WGS sequence"/>
</dbReference>
<reference evidence="1 2" key="1">
    <citation type="submission" date="2019-07" db="EMBL/GenBank/DDBJ databases">
        <title>Serratia strains were isolated from fresh produce.</title>
        <authorList>
            <person name="Cho G.-S."/>
            <person name="Stein M."/>
            <person name="Lee W."/>
            <person name="Suh S.H."/>
            <person name="Franz C.M.A.P."/>
        </authorList>
    </citation>
    <scope>NUCLEOTIDE SEQUENCE [LARGE SCALE GENOMIC DNA]</scope>
    <source>
        <strain evidence="1 2">S17</strain>
    </source>
</reference>
<sequence length="103" mass="10871">MGEGATHGDSGSYSTCLFEAKQLAQLSAGAYRSQVEALYTQLRAAKAYAALEGSLPGSTTNTITPLYQYRINDACNAISQALLAELKKGMVPSSPTKARGRNP</sequence>
<dbReference type="AlphaFoldDB" id="A0A9X9BXH1"/>
<gene>
    <name evidence="1" type="ORF">FOT63_25500</name>
</gene>
<comment type="caution">
    <text evidence="1">The sequence shown here is derived from an EMBL/GenBank/DDBJ whole genome shotgun (WGS) entry which is preliminary data.</text>
</comment>
<name>A0A9X9BXH1_9GAMM</name>
<protein>
    <submittedName>
        <fullName evidence="1">Uncharacterized protein</fullName>
    </submittedName>
</protein>
<proteinExistence type="predicted"/>
<evidence type="ECO:0000313" key="2">
    <source>
        <dbReference type="Proteomes" id="UP000321307"/>
    </source>
</evidence>
<evidence type="ECO:0000313" key="1">
    <source>
        <dbReference type="EMBL" id="TXE22550.1"/>
    </source>
</evidence>
<accession>A0A9X9BXH1</accession>
<dbReference type="EMBL" id="VOUP01000055">
    <property type="protein sequence ID" value="TXE22550.1"/>
    <property type="molecule type" value="Genomic_DNA"/>
</dbReference>
<organism evidence="1 2">
    <name type="scientific">Serratia ureilytica</name>
    <dbReference type="NCBI Taxonomy" id="300181"/>
    <lineage>
        <taxon>Bacteria</taxon>
        <taxon>Pseudomonadati</taxon>
        <taxon>Pseudomonadota</taxon>
        <taxon>Gammaproteobacteria</taxon>
        <taxon>Enterobacterales</taxon>
        <taxon>Yersiniaceae</taxon>
        <taxon>Serratia</taxon>
    </lineage>
</organism>